<dbReference type="Gene3D" id="6.10.340.10">
    <property type="match status" value="1"/>
</dbReference>
<protein>
    <recommendedName>
        <fullName evidence="7">HAMP domain-containing protein</fullName>
    </recommendedName>
</protein>
<evidence type="ECO:0000313" key="9">
    <source>
        <dbReference type="Proteomes" id="UP000250369"/>
    </source>
</evidence>
<dbReference type="CDD" id="cd06225">
    <property type="entry name" value="HAMP"/>
    <property type="match status" value="1"/>
</dbReference>
<dbReference type="SUPFAM" id="SSF55874">
    <property type="entry name" value="ATPase domain of HSP90 chaperone/DNA topoisomerase II/histidine kinase"/>
    <property type="match status" value="1"/>
</dbReference>
<keyword evidence="9" id="KW-1185">Reference proteome</keyword>
<feature type="transmembrane region" description="Helical" evidence="6">
    <location>
        <begin position="43"/>
        <end position="61"/>
    </location>
</feature>
<dbReference type="EMBL" id="QMFB01000004">
    <property type="protein sequence ID" value="RAV21447.1"/>
    <property type="molecule type" value="Genomic_DNA"/>
</dbReference>
<dbReference type="PROSITE" id="PS50885">
    <property type="entry name" value="HAMP"/>
    <property type="match status" value="1"/>
</dbReference>
<accession>A0A329MU00</accession>
<organism evidence="8 9">
    <name type="scientific">Paenibacillus contaminans</name>
    <dbReference type="NCBI Taxonomy" id="450362"/>
    <lineage>
        <taxon>Bacteria</taxon>
        <taxon>Bacillati</taxon>
        <taxon>Bacillota</taxon>
        <taxon>Bacilli</taxon>
        <taxon>Bacillales</taxon>
        <taxon>Paenibacillaceae</taxon>
        <taxon>Paenibacillus</taxon>
    </lineage>
</organism>
<evidence type="ECO:0000313" key="8">
    <source>
        <dbReference type="EMBL" id="RAV21447.1"/>
    </source>
</evidence>
<dbReference type="GO" id="GO:0005886">
    <property type="term" value="C:plasma membrane"/>
    <property type="evidence" value="ECO:0007669"/>
    <property type="project" value="UniProtKB-SubCell"/>
</dbReference>
<comment type="caution">
    <text evidence="8">The sequence shown here is derived from an EMBL/GenBank/DDBJ whole genome shotgun (WGS) entry which is preliminary data.</text>
</comment>
<dbReference type="SMART" id="SM00304">
    <property type="entry name" value="HAMP"/>
    <property type="match status" value="1"/>
</dbReference>
<dbReference type="InterPro" id="IPR010559">
    <property type="entry name" value="Sig_transdc_His_kin_internal"/>
</dbReference>
<dbReference type="Proteomes" id="UP000250369">
    <property type="component" value="Unassembled WGS sequence"/>
</dbReference>
<keyword evidence="3" id="KW-0597">Phosphoprotein</keyword>
<keyword evidence="5 6" id="KW-0472">Membrane</keyword>
<evidence type="ECO:0000256" key="3">
    <source>
        <dbReference type="ARBA" id="ARBA00022553"/>
    </source>
</evidence>
<dbReference type="InterPro" id="IPR036890">
    <property type="entry name" value="HATPase_C_sf"/>
</dbReference>
<evidence type="ECO:0000259" key="7">
    <source>
        <dbReference type="PROSITE" id="PS50885"/>
    </source>
</evidence>
<evidence type="ECO:0000256" key="4">
    <source>
        <dbReference type="ARBA" id="ARBA00022679"/>
    </source>
</evidence>
<dbReference type="Pfam" id="PF06580">
    <property type="entry name" value="His_kinase"/>
    <property type="match status" value="1"/>
</dbReference>
<dbReference type="Gene3D" id="3.30.565.10">
    <property type="entry name" value="Histidine kinase-like ATPase, C-terminal domain"/>
    <property type="match status" value="1"/>
</dbReference>
<keyword evidence="2" id="KW-1003">Cell membrane</keyword>
<feature type="transmembrane region" description="Helical" evidence="6">
    <location>
        <begin position="330"/>
        <end position="349"/>
    </location>
</feature>
<dbReference type="InterPro" id="IPR003660">
    <property type="entry name" value="HAMP_dom"/>
</dbReference>
<name>A0A329MU00_9BACL</name>
<dbReference type="PANTHER" id="PTHR34220:SF7">
    <property type="entry name" value="SENSOR HISTIDINE KINASE YPDA"/>
    <property type="match status" value="1"/>
</dbReference>
<evidence type="ECO:0000256" key="5">
    <source>
        <dbReference type="ARBA" id="ARBA00023136"/>
    </source>
</evidence>
<dbReference type="InterPro" id="IPR050640">
    <property type="entry name" value="Bact_2-comp_sensor_kinase"/>
</dbReference>
<comment type="subcellular location">
    <subcellularLocation>
        <location evidence="1">Cell membrane</location>
        <topology evidence="1">Multi-pass membrane protein</topology>
    </subcellularLocation>
</comment>
<evidence type="ECO:0000256" key="1">
    <source>
        <dbReference type="ARBA" id="ARBA00004651"/>
    </source>
</evidence>
<dbReference type="Pfam" id="PF00672">
    <property type="entry name" value="HAMP"/>
    <property type="match status" value="1"/>
</dbReference>
<keyword evidence="4" id="KW-0808">Transferase</keyword>
<keyword evidence="6" id="KW-0812">Transmembrane</keyword>
<dbReference type="AlphaFoldDB" id="A0A329MU00"/>
<dbReference type="GO" id="GO:0000155">
    <property type="term" value="F:phosphorelay sensor kinase activity"/>
    <property type="evidence" value="ECO:0007669"/>
    <property type="project" value="InterPro"/>
</dbReference>
<reference evidence="8 9" key="1">
    <citation type="journal article" date="2009" name="Int. J. Syst. Evol. Microbiol.">
        <title>Paenibacillus contaminans sp. nov., isolated from a contaminated laboratory plate.</title>
        <authorList>
            <person name="Chou J.H."/>
            <person name="Lee J.H."/>
            <person name="Lin M.C."/>
            <person name="Chang P.S."/>
            <person name="Arun A.B."/>
            <person name="Young C.C."/>
            <person name="Chen W.M."/>
        </authorList>
    </citation>
    <scope>NUCLEOTIDE SEQUENCE [LARGE SCALE GENOMIC DNA]</scope>
    <source>
        <strain evidence="8 9">CKOBP-6</strain>
    </source>
</reference>
<keyword evidence="6" id="KW-1133">Transmembrane helix</keyword>
<evidence type="ECO:0000256" key="6">
    <source>
        <dbReference type="SAM" id="Phobius"/>
    </source>
</evidence>
<gene>
    <name evidence="8" type="ORF">DQG23_09200</name>
</gene>
<evidence type="ECO:0000256" key="2">
    <source>
        <dbReference type="ARBA" id="ARBA00022475"/>
    </source>
</evidence>
<proteinExistence type="predicted"/>
<feature type="domain" description="HAMP" evidence="7">
    <location>
        <begin position="350"/>
        <end position="402"/>
    </location>
</feature>
<dbReference type="SUPFAM" id="SSF158472">
    <property type="entry name" value="HAMP domain-like"/>
    <property type="match status" value="1"/>
</dbReference>
<sequence>MIEEKTSERLDLCRNGAIFFRSRRAAEKRGRGMNRFRNMMRSIFAKLVFAFMIVLIPLYALSLNMNDSASRSVKDQITASLYSRVQFHMDSLETDFDRIIRLEQEFVNDADLTKLSNSAAIMEDFDKTIVINRLRSRLGLLKTSNPYILSVGISIASIDRTLSTDNIIDPIDPGAFRELSQPTNRYVSPFLTYSDRLFISVPYPEIGRREDQQFVIAVEIDKAEIRRVLSRLSDNAEGGVVLFDSRLRWQVSDRTQGEGDIDAAELARGLGLLAVSEREASGGSGYRTVTVDGTPYIVAFEQSSSLDATLLTYLPEKVVLGSLRKYRDGYWLLSIVSAIVVVLFSYLIYRLIHRPLRTMVVAFRKVEHGNLDAPIVSRNRDEFSYLYSQYNSMIGRLKVLIHEVIEHQYRVRISELKQLQLQINPHFLYNSFFIIYRMAKVHETENVMRFAKYLGRYYQYITHNSQQEVPLTEELEFARTYVEIQKYRYAGHVEIDFPDPPPWVGRIPVPRLILQPLLENCYEHGLTDPEKDGIIAVSFQVSEHGGVLTIGVEDNGDSLEDAELPRLRQALDAELEPPESTGLFNVHRRLRIKFGNESGVRLERSQLGGLKAEVVLPLSSKPQDEKDRVEEE</sequence>
<dbReference type="PANTHER" id="PTHR34220">
    <property type="entry name" value="SENSOR HISTIDINE KINASE YPDA"/>
    <property type="match status" value="1"/>
</dbReference>